<comment type="caution">
    <text evidence="2">The sequence shown here is derived from an EMBL/GenBank/DDBJ whole genome shotgun (WGS) entry which is preliminary data.</text>
</comment>
<dbReference type="AlphaFoldDB" id="A0A0C1TZ62"/>
<reference evidence="2 3" key="1">
    <citation type="journal article" date="2015" name="Infect. Genet. Evol.">
        <title>Genomic sequences of six botulinum neurotoxin-producing strains representing three clostridial species illustrate the mobility and diversity of botulinum neurotoxin genes.</title>
        <authorList>
            <person name="Smith T.J."/>
            <person name="Hill K.K."/>
            <person name="Xie G."/>
            <person name="Foley B.T."/>
            <person name="Williamson C.H."/>
            <person name="Foster J.T."/>
            <person name="Johnson S.L."/>
            <person name="Chertkov O."/>
            <person name="Teshima H."/>
            <person name="Gibbons H.S."/>
            <person name="Johnsky L.A."/>
            <person name="Karavis M.A."/>
            <person name="Smith L.A."/>
        </authorList>
    </citation>
    <scope>NUCLEOTIDE SEQUENCE [LARGE SCALE GENOMIC DNA]</scope>
    <source>
        <strain evidence="2 3">CDC 2741</strain>
    </source>
</reference>
<dbReference type="EMBL" id="AYSO01000020">
    <property type="protein sequence ID" value="KIE44533.1"/>
    <property type="molecule type" value="Genomic_DNA"/>
</dbReference>
<keyword evidence="1" id="KW-0812">Transmembrane</keyword>
<keyword evidence="3" id="KW-1185">Reference proteome</keyword>
<gene>
    <name evidence="2" type="ORF">U732_243</name>
</gene>
<proteinExistence type="predicted"/>
<evidence type="ECO:0000256" key="1">
    <source>
        <dbReference type="SAM" id="Phobius"/>
    </source>
</evidence>
<protein>
    <submittedName>
        <fullName evidence="2">Uncharacterized protein</fullName>
    </submittedName>
</protein>
<evidence type="ECO:0000313" key="3">
    <source>
        <dbReference type="Proteomes" id="UP000031366"/>
    </source>
</evidence>
<feature type="transmembrane region" description="Helical" evidence="1">
    <location>
        <begin position="6"/>
        <end position="25"/>
    </location>
</feature>
<name>A0A0C1TZ62_9CLOT</name>
<keyword evidence="1" id="KW-0472">Membrane</keyword>
<dbReference type="RefSeq" id="WP_039635981.1">
    <property type="nucleotide sequence ID" value="NZ_AYSO01000020.1"/>
</dbReference>
<sequence>MDSSITGILPIIIAVSLTLIIVFIFKNTIKKYYFICPECGFIFNSKTNKAFLTYNNYKIQCPNCSYKGYIKAHEDKDANKI</sequence>
<evidence type="ECO:0000313" key="2">
    <source>
        <dbReference type="EMBL" id="KIE44533.1"/>
    </source>
</evidence>
<keyword evidence="1" id="KW-1133">Transmembrane helix</keyword>
<dbReference type="Proteomes" id="UP000031366">
    <property type="component" value="Unassembled WGS sequence"/>
</dbReference>
<accession>A0A0C1TZ62</accession>
<organism evidence="2 3">
    <name type="scientific">Clostridium argentinense CDC 2741</name>
    <dbReference type="NCBI Taxonomy" id="1418104"/>
    <lineage>
        <taxon>Bacteria</taxon>
        <taxon>Bacillati</taxon>
        <taxon>Bacillota</taxon>
        <taxon>Clostridia</taxon>
        <taxon>Eubacteriales</taxon>
        <taxon>Clostridiaceae</taxon>
        <taxon>Clostridium</taxon>
    </lineage>
</organism>